<evidence type="ECO:0000313" key="1">
    <source>
        <dbReference type="EMBL" id="GEP42236.1"/>
    </source>
</evidence>
<reference evidence="1 2" key="1">
    <citation type="submission" date="2019-07" db="EMBL/GenBank/DDBJ databases">
        <title>Whole genome shotgun sequence of Brevifollis gellanilyticus NBRC 108608.</title>
        <authorList>
            <person name="Hosoyama A."/>
            <person name="Uohara A."/>
            <person name="Ohji S."/>
            <person name="Ichikawa N."/>
        </authorList>
    </citation>
    <scope>NUCLEOTIDE SEQUENCE [LARGE SCALE GENOMIC DNA]</scope>
    <source>
        <strain evidence="1 2">NBRC 108608</strain>
    </source>
</reference>
<evidence type="ECO:0000313" key="2">
    <source>
        <dbReference type="Proteomes" id="UP000321577"/>
    </source>
</evidence>
<dbReference type="AlphaFoldDB" id="A0A512M667"/>
<organism evidence="1 2">
    <name type="scientific">Brevifollis gellanilyticus</name>
    <dbReference type="NCBI Taxonomy" id="748831"/>
    <lineage>
        <taxon>Bacteria</taxon>
        <taxon>Pseudomonadati</taxon>
        <taxon>Verrucomicrobiota</taxon>
        <taxon>Verrucomicrobiia</taxon>
        <taxon>Verrucomicrobiales</taxon>
        <taxon>Verrucomicrobiaceae</taxon>
    </lineage>
</organism>
<sequence length="102" mass="11063">MGLETPPSESKLLIMSTITEAGILSRVIQPDKGGWDKGVANAILGFAFSDADRERMNTLLEMAKTDALDADGRQELASFHKAGRMLELMKARARISLQQSAA</sequence>
<name>A0A512M667_9BACT</name>
<dbReference type="EMBL" id="BKAG01000008">
    <property type="protein sequence ID" value="GEP42236.1"/>
    <property type="molecule type" value="Genomic_DNA"/>
</dbReference>
<accession>A0A512M667</accession>
<comment type="caution">
    <text evidence="1">The sequence shown here is derived from an EMBL/GenBank/DDBJ whole genome shotgun (WGS) entry which is preliminary data.</text>
</comment>
<keyword evidence="2" id="KW-1185">Reference proteome</keyword>
<gene>
    <name evidence="1" type="ORF">BGE01nite_15270</name>
</gene>
<dbReference type="Proteomes" id="UP000321577">
    <property type="component" value="Unassembled WGS sequence"/>
</dbReference>
<proteinExistence type="predicted"/>
<protein>
    <submittedName>
        <fullName evidence="1">Uncharacterized protein</fullName>
    </submittedName>
</protein>